<proteinExistence type="predicted"/>
<reference evidence="1" key="1">
    <citation type="journal article" date="2018" name="Genome Res.">
        <title>The genomic architecture and molecular evolution of ant odorant receptors.</title>
        <authorList>
            <person name="McKenzie S.K."/>
            <person name="Kronauer D.J.C."/>
        </authorList>
    </citation>
    <scope>NUCLEOTIDE SEQUENCE [LARGE SCALE GENOMIC DNA]</scope>
    <source>
        <strain evidence="1">Clonal line C1</strain>
    </source>
</reference>
<gene>
    <name evidence="1" type="ORF">DMN91_007958</name>
</gene>
<evidence type="ECO:0000313" key="1">
    <source>
        <dbReference type="EMBL" id="RLU19401.1"/>
    </source>
</evidence>
<dbReference type="AlphaFoldDB" id="A0A3L8DGF8"/>
<comment type="caution">
    <text evidence="1">The sequence shown here is derived from an EMBL/GenBank/DDBJ whole genome shotgun (WGS) entry which is preliminary data.</text>
</comment>
<protein>
    <submittedName>
        <fullName evidence="1">Uncharacterized protein</fullName>
    </submittedName>
</protein>
<dbReference type="OrthoDB" id="7549643at2759"/>
<organism evidence="1">
    <name type="scientific">Ooceraea biroi</name>
    <name type="common">Clonal raider ant</name>
    <name type="synonym">Cerapachys biroi</name>
    <dbReference type="NCBI Taxonomy" id="2015173"/>
    <lineage>
        <taxon>Eukaryota</taxon>
        <taxon>Metazoa</taxon>
        <taxon>Ecdysozoa</taxon>
        <taxon>Arthropoda</taxon>
        <taxon>Hexapoda</taxon>
        <taxon>Insecta</taxon>
        <taxon>Pterygota</taxon>
        <taxon>Neoptera</taxon>
        <taxon>Endopterygota</taxon>
        <taxon>Hymenoptera</taxon>
        <taxon>Apocrita</taxon>
        <taxon>Aculeata</taxon>
        <taxon>Formicoidea</taxon>
        <taxon>Formicidae</taxon>
        <taxon>Dorylinae</taxon>
        <taxon>Ooceraea</taxon>
    </lineage>
</organism>
<sequence length="197" mass="22219">MLLTTSYGLNNSHTKRIHVGLQTTSDGVFVPVVKLNGNYAEGIHFDAESWLRFQKSMKLMKEYLGSHNRSRPDPISIDNISTSFTTSYGARSILVAYKENEAHTTGNTHAEEETALTPASKKRKPYGICIVMQQTTFIGLENIVKCIDAQLKRLQSLAKSVNECARYLIKEIELNLPSGYIDRDIVKLTLKPRLQWS</sequence>
<name>A0A3L8DGF8_OOCBI</name>
<reference evidence="1" key="2">
    <citation type="submission" date="2018-07" db="EMBL/GenBank/DDBJ databases">
        <authorList>
            <person name="Mckenzie S.K."/>
            <person name="Kronauer D.J.C."/>
        </authorList>
    </citation>
    <scope>NUCLEOTIDE SEQUENCE</scope>
    <source>
        <strain evidence="1">Clonal line C1</strain>
    </source>
</reference>
<accession>A0A3L8DGF8</accession>
<dbReference type="Proteomes" id="UP000279307">
    <property type="component" value="Chromosome 8"/>
</dbReference>
<dbReference type="EMBL" id="QOIP01000008">
    <property type="protein sequence ID" value="RLU19401.1"/>
    <property type="molecule type" value="Genomic_DNA"/>
</dbReference>